<evidence type="ECO:0000256" key="9">
    <source>
        <dbReference type="RuleBase" id="RU000532"/>
    </source>
</evidence>
<keyword evidence="4 7" id="KW-0547">Nucleotide-binding</keyword>
<feature type="binding site" evidence="7 8">
    <location>
        <begin position="289"/>
        <end position="292"/>
    </location>
    <ligand>
        <name>ATP</name>
        <dbReference type="ChEBI" id="CHEBI:30616"/>
    </ligand>
</feature>
<evidence type="ECO:0000313" key="10">
    <source>
        <dbReference type="EMBL" id="OGY26620.1"/>
    </source>
</evidence>
<keyword evidence="7" id="KW-0324">Glycolysis</keyword>
<dbReference type="InterPro" id="IPR015824">
    <property type="entry name" value="Phosphoglycerate_kinase_N"/>
</dbReference>
<dbReference type="GO" id="GO:0005829">
    <property type="term" value="C:cytosol"/>
    <property type="evidence" value="ECO:0007669"/>
    <property type="project" value="TreeGrafter"/>
</dbReference>
<evidence type="ECO:0000256" key="8">
    <source>
        <dbReference type="PIRSR" id="PIRSR000724-2"/>
    </source>
</evidence>
<feature type="binding site" evidence="7 8">
    <location>
        <position position="190"/>
    </location>
    <ligand>
        <name>ATP</name>
        <dbReference type="ChEBI" id="CHEBI:30616"/>
    </ligand>
</feature>
<proteinExistence type="inferred from homology"/>
<protein>
    <recommendedName>
        <fullName evidence="2 7">Phosphoglycerate kinase</fullName>
        <ecNumber evidence="2 7">2.7.2.3</ecNumber>
    </recommendedName>
</protein>
<feature type="binding site" evidence="7">
    <location>
        <position position="140"/>
    </location>
    <ligand>
        <name>substrate</name>
    </ligand>
</feature>
<accession>A0A1G1WGQ4</accession>
<comment type="subunit">
    <text evidence="7">Monomer.</text>
</comment>
<feature type="binding site" evidence="7">
    <location>
        <position position="35"/>
    </location>
    <ligand>
        <name>substrate</name>
    </ligand>
</feature>
<comment type="subcellular location">
    <subcellularLocation>
        <location evidence="7">Cytoplasm</location>
    </subcellularLocation>
</comment>
<organism evidence="10 11">
    <name type="scientific">Candidatus Woykebacteria bacterium RBG_16_44_10</name>
    <dbReference type="NCBI Taxonomy" id="1802597"/>
    <lineage>
        <taxon>Bacteria</taxon>
        <taxon>Candidatus Woykeibacteriota</taxon>
    </lineage>
</organism>
<dbReference type="STRING" id="1802597.A2Z24_02255"/>
<dbReference type="PIRSF" id="PIRSF000724">
    <property type="entry name" value="Pgk"/>
    <property type="match status" value="1"/>
</dbReference>
<dbReference type="EC" id="2.7.2.3" evidence="2 7"/>
<dbReference type="InterPro" id="IPR001576">
    <property type="entry name" value="Phosphoglycerate_kinase"/>
</dbReference>
<evidence type="ECO:0000256" key="6">
    <source>
        <dbReference type="ARBA" id="ARBA00022840"/>
    </source>
</evidence>
<feature type="binding site" evidence="7">
    <location>
        <position position="107"/>
    </location>
    <ligand>
        <name>substrate</name>
    </ligand>
</feature>
<comment type="pathway">
    <text evidence="7">Carbohydrate degradation; glycolysis; pyruvate from D-glyceraldehyde 3-phosphate: step 2/5.</text>
</comment>
<name>A0A1G1WGQ4_9BACT</name>
<comment type="caution">
    <text evidence="10">The sequence shown here is derived from an EMBL/GenBank/DDBJ whole genome shotgun (WGS) entry which is preliminary data.</text>
</comment>
<evidence type="ECO:0000256" key="7">
    <source>
        <dbReference type="HAMAP-Rule" id="MF_00145"/>
    </source>
</evidence>
<feature type="binding site" evidence="7">
    <location>
        <begin position="58"/>
        <end position="61"/>
    </location>
    <ligand>
        <name>substrate</name>
    </ligand>
</feature>
<evidence type="ECO:0000256" key="3">
    <source>
        <dbReference type="ARBA" id="ARBA00022679"/>
    </source>
</evidence>
<evidence type="ECO:0000256" key="2">
    <source>
        <dbReference type="ARBA" id="ARBA00013061"/>
    </source>
</evidence>
<dbReference type="GO" id="GO:0006096">
    <property type="term" value="P:glycolytic process"/>
    <property type="evidence" value="ECO:0007669"/>
    <property type="project" value="UniProtKB-UniRule"/>
</dbReference>
<feature type="binding site" evidence="7 8">
    <location>
        <position position="263"/>
    </location>
    <ligand>
        <name>ATP</name>
        <dbReference type="ChEBI" id="CHEBI:30616"/>
    </ligand>
</feature>
<dbReference type="Gene3D" id="3.40.50.1260">
    <property type="entry name" value="Phosphoglycerate kinase, N-terminal domain"/>
    <property type="match status" value="3"/>
</dbReference>
<dbReference type="GO" id="GO:0005524">
    <property type="term" value="F:ATP binding"/>
    <property type="evidence" value="ECO:0007669"/>
    <property type="project" value="UniProtKB-KW"/>
</dbReference>
<keyword evidence="5 7" id="KW-0418">Kinase</keyword>
<dbReference type="GO" id="GO:0043531">
    <property type="term" value="F:ADP binding"/>
    <property type="evidence" value="ECO:0007669"/>
    <property type="project" value="TreeGrafter"/>
</dbReference>
<dbReference type="PANTHER" id="PTHR11406">
    <property type="entry name" value="PHOSPHOGLYCERATE KINASE"/>
    <property type="match status" value="1"/>
</dbReference>
<dbReference type="UniPathway" id="UPA00109">
    <property type="reaction ID" value="UER00185"/>
</dbReference>
<dbReference type="AlphaFoldDB" id="A0A1G1WGQ4"/>
<evidence type="ECO:0000313" key="11">
    <source>
        <dbReference type="Proteomes" id="UP000177588"/>
    </source>
</evidence>
<reference evidence="10 11" key="1">
    <citation type="journal article" date="2016" name="Nat. Commun.">
        <title>Thousands of microbial genomes shed light on interconnected biogeochemical processes in an aquifer system.</title>
        <authorList>
            <person name="Anantharaman K."/>
            <person name="Brown C.T."/>
            <person name="Hug L.A."/>
            <person name="Sharon I."/>
            <person name="Castelle C.J."/>
            <person name="Probst A.J."/>
            <person name="Thomas B.C."/>
            <person name="Singh A."/>
            <person name="Wilkins M.J."/>
            <person name="Karaoz U."/>
            <person name="Brodie E.L."/>
            <person name="Williams K.H."/>
            <person name="Hubbard S.S."/>
            <person name="Banfield J.F."/>
        </authorList>
    </citation>
    <scope>NUCLEOTIDE SEQUENCE [LARGE SCALE GENOMIC DNA]</scope>
</reference>
<keyword evidence="7" id="KW-0963">Cytoplasm</keyword>
<dbReference type="SUPFAM" id="SSF53748">
    <property type="entry name" value="Phosphoglycerate kinase"/>
    <property type="match status" value="1"/>
</dbReference>
<dbReference type="GO" id="GO:0006094">
    <property type="term" value="P:gluconeogenesis"/>
    <property type="evidence" value="ECO:0007669"/>
    <property type="project" value="TreeGrafter"/>
</dbReference>
<evidence type="ECO:0000256" key="1">
    <source>
        <dbReference type="ARBA" id="ARBA00000642"/>
    </source>
</evidence>
<keyword evidence="6 7" id="KW-0067">ATP-binding</keyword>
<sequence>MKSLRDLPVIRDKRVLLRVDFDVPIENGRVLDETRIKAALPSIQFLLGRQAKVVLLAHLGRPGGRDKKFTLRPLIGVLEKLLGQKTTFLENQESGEIHQLNLFENLRFWPGEEANDKNFAKFLANFGQFYVNDAFAVCHRAHASIVGLPKFLPSFAGLNLEREIRELSGVLENPSRPLVAIIGGAKIETKLPAINNLAQIADKVLVGGRVMFEISPNDLAQNVIVAADHVGTRDIGPGAIKIFEEIISQAKLIVWNGPMGVFEEDQYKSGTKAIAQALVGSQAYSIVGGGDTIAALNKFDLLDKISYVSTGGGAMLEFLAGKKLPGLIALED</sequence>
<comment type="caution">
    <text evidence="7">Lacks conserved residue(s) required for the propagation of feature annotation.</text>
</comment>
<comment type="catalytic activity">
    <reaction evidence="1 7 9">
        <text>(2R)-3-phosphoglycerate + ATP = (2R)-3-phospho-glyceroyl phosphate + ADP</text>
        <dbReference type="Rhea" id="RHEA:14801"/>
        <dbReference type="ChEBI" id="CHEBI:30616"/>
        <dbReference type="ChEBI" id="CHEBI:57604"/>
        <dbReference type="ChEBI" id="CHEBI:58272"/>
        <dbReference type="ChEBI" id="CHEBI:456216"/>
        <dbReference type="EC" id="2.7.2.3"/>
    </reaction>
</comment>
<dbReference type="Proteomes" id="UP000177588">
    <property type="component" value="Unassembled WGS sequence"/>
</dbReference>
<dbReference type="Pfam" id="PF00162">
    <property type="entry name" value="PGK"/>
    <property type="match status" value="2"/>
</dbReference>
<evidence type="ECO:0000256" key="4">
    <source>
        <dbReference type="ARBA" id="ARBA00022741"/>
    </source>
</evidence>
<comment type="similarity">
    <text evidence="7 9">Belongs to the phosphoglycerate kinase family.</text>
</comment>
<keyword evidence="3 7" id="KW-0808">Transferase</keyword>
<dbReference type="HAMAP" id="MF_00145">
    <property type="entry name" value="Phosphoglyc_kinase"/>
    <property type="match status" value="1"/>
</dbReference>
<dbReference type="InterPro" id="IPR036043">
    <property type="entry name" value="Phosphoglycerate_kinase_sf"/>
</dbReference>
<gene>
    <name evidence="7" type="primary">pgk</name>
    <name evidence="10" type="ORF">A2Z24_02255</name>
</gene>
<dbReference type="EMBL" id="MHCT01000003">
    <property type="protein sequence ID" value="OGY26620.1"/>
    <property type="molecule type" value="Genomic_DNA"/>
</dbReference>
<dbReference type="PANTHER" id="PTHR11406:SF23">
    <property type="entry name" value="PHOSPHOGLYCERATE KINASE 1, CHLOROPLASTIC-RELATED"/>
    <property type="match status" value="1"/>
</dbReference>
<evidence type="ECO:0000256" key="5">
    <source>
        <dbReference type="ARBA" id="ARBA00022777"/>
    </source>
</evidence>
<dbReference type="PRINTS" id="PR00477">
    <property type="entry name" value="PHGLYCKINASE"/>
</dbReference>
<dbReference type="GO" id="GO:0004618">
    <property type="term" value="F:phosphoglycerate kinase activity"/>
    <property type="evidence" value="ECO:0007669"/>
    <property type="project" value="UniProtKB-UniRule"/>
</dbReference>